<keyword evidence="2" id="KW-0067">ATP-binding</keyword>
<evidence type="ECO:0000313" key="5">
    <source>
        <dbReference type="Proteomes" id="UP000245683"/>
    </source>
</evidence>
<evidence type="ECO:0000313" key="4">
    <source>
        <dbReference type="EMBL" id="PWU50169.1"/>
    </source>
</evidence>
<dbReference type="GO" id="GO:0005737">
    <property type="term" value="C:cytoplasm"/>
    <property type="evidence" value="ECO:0007669"/>
    <property type="project" value="TreeGrafter"/>
</dbReference>
<dbReference type="Pfam" id="PF13191">
    <property type="entry name" value="AAA_16"/>
    <property type="match status" value="1"/>
</dbReference>
<name>A0A317KF05_9ACTN</name>
<dbReference type="SUPFAM" id="SSF52540">
    <property type="entry name" value="P-loop containing nucleoside triphosphate hydrolases"/>
    <property type="match status" value="1"/>
</dbReference>
<evidence type="ECO:0000256" key="2">
    <source>
        <dbReference type="ARBA" id="ARBA00022840"/>
    </source>
</evidence>
<dbReference type="EMBL" id="QGSV01000116">
    <property type="protein sequence ID" value="PWU50169.1"/>
    <property type="molecule type" value="Genomic_DNA"/>
</dbReference>
<gene>
    <name evidence="4" type="ORF">DLJ46_07725</name>
</gene>
<protein>
    <submittedName>
        <fullName evidence="4">Helix-turn-helix transcriptional regulator</fullName>
    </submittedName>
</protein>
<dbReference type="InterPro" id="IPR041664">
    <property type="entry name" value="AAA_16"/>
</dbReference>
<dbReference type="RefSeq" id="WP_133255693.1">
    <property type="nucleotide sequence ID" value="NZ_QGSV01000116.1"/>
</dbReference>
<feature type="domain" description="Orc1-like AAA ATPase" evidence="3">
    <location>
        <begin position="4"/>
        <end position="162"/>
    </location>
</feature>
<keyword evidence="1" id="KW-0547">Nucleotide-binding</keyword>
<evidence type="ECO:0000256" key="1">
    <source>
        <dbReference type="ARBA" id="ARBA00022741"/>
    </source>
</evidence>
<sequence>MLHGRAAEQDRIAALVARAQAGQSGALVLRGGPGIGKTALLDWAAELTPPADRPLRVLRASAAEFEAELPFAGLSQLLRPALDRLDQLPAPQRQVLASAFGLGCGDPADRLLVGLAVLSLLADLAEDGPLLCLVDDAHWLDTVSAEALLLAARRLHAEGVVLIFAAREGVFPAPGLPELAVGALAPADAVRLLDPALAPEVRMRVLGEAQGNPLALIELPGVVQTGDPGGPVPLTDRLQATFHGQVDRLPAGARTLLLVAAVEDTGDLDVLLRAAATLGAAAADLRPAQEARLVEVTGRALRFRHPLVRAAVHAAAAYPQRLAVH</sequence>
<organism evidence="4 5">
    <name type="scientific">Micromonospora globispora</name>
    <dbReference type="NCBI Taxonomy" id="1450148"/>
    <lineage>
        <taxon>Bacteria</taxon>
        <taxon>Bacillati</taxon>
        <taxon>Actinomycetota</taxon>
        <taxon>Actinomycetes</taxon>
        <taxon>Micromonosporales</taxon>
        <taxon>Micromonosporaceae</taxon>
        <taxon>Micromonospora</taxon>
    </lineage>
</organism>
<comment type="caution">
    <text evidence="4">The sequence shown here is derived from an EMBL/GenBank/DDBJ whole genome shotgun (WGS) entry which is preliminary data.</text>
</comment>
<feature type="non-terminal residue" evidence="4">
    <location>
        <position position="325"/>
    </location>
</feature>
<dbReference type="PANTHER" id="PTHR16305:SF35">
    <property type="entry name" value="TRANSCRIPTIONAL ACTIVATOR DOMAIN"/>
    <property type="match status" value="1"/>
</dbReference>
<proteinExistence type="predicted"/>
<dbReference type="Proteomes" id="UP000245683">
    <property type="component" value="Unassembled WGS sequence"/>
</dbReference>
<dbReference type="OrthoDB" id="3514764at2"/>
<dbReference type="InterPro" id="IPR027417">
    <property type="entry name" value="P-loop_NTPase"/>
</dbReference>
<dbReference type="GO" id="GO:0005524">
    <property type="term" value="F:ATP binding"/>
    <property type="evidence" value="ECO:0007669"/>
    <property type="project" value="UniProtKB-KW"/>
</dbReference>
<dbReference type="GO" id="GO:0004016">
    <property type="term" value="F:adenylate cyclase activity"/>
    <property type="evidence" value="ECO:0007669"/>
    <property type="project" value="TreeGrafter"/>
</dbReference>
<dbReference type="PANTHER" id="PTHR16305">
    <property type="entry name" value="TESTICULAR SOLUBLE ADENYLYL CYCLASE"/>
    <property type="match status" value="1"/>
</dbReference>
<reference evidence="5" key="1">
    <citation type="submission" date="2018-05" db="EMBL/GenBank/DDBJ databases">
        <title>Micromonospora globispora sp. nov. and Micromonospora rugosa sp. nov., isolated from marine sediment.</title>
        <authorList>
            <person name="Carro L."/>
            <person name="Aysel V."/>
            <person name="Cetin D."/>
            <person name="Igual J.M."/>
            <person name="Klenk H.-P."/>
            <person name="Trujillo M.E."/>
            <person name="Sahin N."/>
        </authorList>
    </citation>
    <scope>NUCLEOTIDE SEQUENCE [LARGE SCALE GENOMIC DNA]</scope>
    <source>
        <strain evidence="5">S2904</strain>
    </source>
</reference>
<accession>A0A317KF05</accession>
<dbReference type="AlphaFoldDB" id="A0A317KF05"/>
<keyword evidence="5" id="KW-1185">Reference proteome</keyword>
<evidence type="ECO:0000259" key="3">
    <source>
        <dbReference type="Pfam" id="PF13191"/>
    </source>
</evidence>